<dbReference type="Gene3D" id="2.60.120.10">
    <property type="entry name" value="Jelly Rolls"/>
    <property type="match status" value="1"/>
</dbReference>
<dbReference type="PANTHER" id="PTHR40943:SF2">
    <property type="entry name" value="(S)-UREIDOGLYCINE AMINOHYDROLASE CUPIN DOMAIN-CONTAINING PROTEIN"/>
    <property type="match status" value="1"/>
</dbReference>
<dbReference type="AlphaFoldDB" id="A0A418WIX9"/>
<proteinExistence type="predicted"/>
<evidence type="ECO:0000313" key="3">
    <source>
        <dbReference type="Proteomes" id="UP000284605"/>
    </source>
</evidence>
<name>A0A418WIX9_9PROT</name>
<dbReference type="PANTHER" id="PTHR40943">
    <property type="entry name" value="CYTOPLASMIC PROTEIN-RELATED"/>
    <property type="match status" value="1"/>
</dbReference>
<dbReference type="InterPro" id="IPR008579">
    <property type="entry name" value="UGlyAH_Cupin_dom"/>
</dbReference>
<dbReference type="InterPro" id="IPR014710">
    <property type="entry name" value="RmlC-like_jellyroll"/>
</dbReference>
<organism evidence="2 3">
    <name type="scientific">Oleomonas cavernae</name>
    <dbReference type="NCBI Taxonomy" id="2320859"/>
    <lineage>
        <taxon>Bacteria</taxon>
        <taxon>Pseudomonadati</taxon>
        <taxon>Pseudomonadota</taxon>
        <taxon>Alphaproteobacteria</taxon>
        <taxon>Acetobacterales</taxon>
        <taxon>Acetobacteraceae</taxon>
        <taxon>Oleomonas</taxon>
    </lineage>
</organism>
<gene>
    <name evidence="2" type="ORF">D3874_14175</name>
</gene>
<dbReference type="Proteomes" id="UP000284605">
    <property type="component" value="Unassembled WGS sequence"/>
</dbReference>
<feature type="domain" description="(S)-ureidoglycine aminohydrolase cupin" evidence="1">
    <location>
        <begin position="35"/>
        <end position="106"/>
    </location>
</feature>
<reference evidence="2 3" key="1">
    <citation type="submission" date="2018-09" db="EMBL/GenBank/DDBJ databases">
        <authorList>
            <person name="Zhu H."/>
        </authorList>
    </citation>
    <scope>NUCLEOTIDE SEQUENCE [LARGE SCALE GENOMIC DNA]</scope>
    <source>
        <strain evidence="2 3">K1W22B-8</strain>
    </source>
</reference>
<sequence length="111" mass="11933">MVKLGLCNGPGEEGAPAHVLAGSPATRLWNEHADKTGKFFAGIWTSTVGSWTVDYSEEEVCTILEGRVRLAAQDGTAQEFGPGDSFVIPSGFKGTWATIEPVKKVYTIYEP</sequence>
<comment type="caution">
    <text evidence="2">The sequence shown here is derived from an EMBL/GenBank/DDBJ whole genome shotgun (WGS) entry which is preliminary data.</text>
</comment>
<dbReference type="SUPFAM" id="SSF51182">
    <property type="entry name" value="RmlC-like cupins"/>
    <property type="match status" value="1"/>
</dbReference>
<keyword evidence="3" id="KW-1185">Reference proteome</keyword>
<evidence type="ECO:0000259" key="1">
    <source>
        <dbReference type="Pfam" id="PF05899"/>
    </source>
</evidence>
<evidence type="ECO:0000313" key="2">
    <source>
        <dbReference type="EMBL" id="RJF89997.1"/>
    </source>
</evidence>
<dbReference type="CDD" id="cd02227">
    <property type="entry name" value="cupin_TM1112-like"/>
    <property type="match status" value="1"/>
</dbReference>
<protein>
    <submittedName>
        <fullName evidence="2">DUF861 domain-containing protein</fullName>
    </submittedName>
</protein>
<accession>A0A418WIX9</accession>
<dbReference type="EMBL" id="QYUK01000011">
    <property type="protein sequence ID" value="RJF89997.1"/>
    <property type="molecule type" value="Genomic_DNA"/>
</dbReference>
<dbReference type="InterPro" id="IPR011051">
    <property type="entry name" value="RmlC_Cupin_sf"/>
</dbReference>
<dbReference type="OrthoDB" id="9799053at2"/>
<dbReference type="Pfam" id="PF05899">
    <property type="entry name" value="Cupin_3"/>
    <property type="match status" value="1"/>
</dbReference>